<organism evidence="4 5">
    <name type="scientific">Leptolyngbya subtilissima DQ-A4</name>
    <dbReference type="NCBI Taxonomy" id="2933933"/>
    <lineage>
        <taxon>Bacteria</taxon>
        <taxon>Bacillati</taxon>
        <taxon>Cyanobacteriota</taxon>
        <taxon>Cyanophyceae</taxon>
        <taxon>Leptolyngbyales</taxon>
        <taxon>Leptolyngbyaceae</taxon>
        <taxon>Leptolyngbya group</taxon>
        <taxon>Leptolyngbya</taxon>
    </lineage>
</organism>
<name>A0ABV0K895_9CYAN</name>
<accession>A0ABV0K895</accession>
<keyword evidence="1" id="KW-0732">Signal</keyword>
<feature type="region of interest" description="Disordered" evidence="2">
    <location>
        <begin position="306"/>
        <end position="336"/>
    </location>
</feature>
<dbReference type="Gene3D" id="3.40.190.10">
    <property type="entry name" value="Periplasmic binding protein-like II"/>
    <property type="match status" value="2"/>
</dbReference>
<dbReference type="RefSeq" id="WP_190705566.1">
    <property type="nucleotide sequence ID" value="NZ_JAMPKX010000006.1"/>
</dbReference>
<evidence type="ECO:0000313" key="4">
    <source>
        <dbReference type="EMBL" id="MEP0948138.1"/>
    </source>
</evidence>
<reference evidence="4 5" key="1">
    <citation type="submission" date="2022-04" db="EMBL/GenBank/DDBJ databases">
        <title>Positive selection, recombination, and allopatry shape intraspecific diversity of widespread and dominant cyanobacteria.</title>
        <authorList>
            <person name="Wei J."/>
            <person name="Shu W."/>
            <person name="Hu C."/>
        </authorList>
    </citation>
    <scope>NUCLEOTIDE SEQUENCE [LARGE SCALE GENOMIC DNA]</scope>
    <source>
        <strain evidence="4 5">DQ-A4</strain>
    </source>
</reference>
<comment type="caution">
    <text evidence="4">The sequence shown here is derived from an EMBL/GenBank/DDBJ whole genome shotgun (WGS) entry which is preliminary data.</text>
</comment>
<dbReference type="InterPro" id="IPR024370">
    <property type="entry name" value="PBP_domain"/>
</dbReference>
<dbReference type="Pfam" id="PF12849">
    <property type="entry name" value="PBP_like_2"/>
    <property type="match status" value="1"/>
</dbReference>
<dbReference type="Proteomes" id="UP001482513">
    <property type="component" value="Unassembled WGS sequence"/>
</dbReference>
<sequence length="821" mass="87419">MFKRHSANAQSAITFRGRSRLWMAAAPLLIAATVVLERDGVWAQDPNPLEGIEIPTSLAPGSELTIESSEAMRLVNEALRSRFSSQYGDAEVVVDYDSASNALQALADGDADLAAIGRSLTEEEISAGLREVPVSRPKIAILVSPNNPFTGSLTIEQFAQIFRGEISNWSEVGGQDAPIVLVDQPANSDTRQAFRNYPVFESGVFESDPGATVLLEASAVTIAENLDENSISYVVAEQALNNPAVKIVPMHDTLPNDERYPFSQPLSYVYNPETASPAALAFLGFAVSPTSEALIEGAQDAAIADGGTTEAETDPTAEATPETTLEETDPVPPASAPARGLPWWPWLLALPVLGGLLWWLLKDSAPVAAPIAAPIAAPLAAAADRRIILTPRNCRDAYAYWELPEGEVEALRQQNCSLALKLHDVTDIADVDRQSPHNTYPFDCDTVAVGDRHFPVAVDDRDYLVELGYLSTDNTWHALARSAPVRMPACSSSVIPSTVGVGTAATAAAGLGALGVGAAAIARPPETAAPARVTLTPRNCRTADAYWELPASTVEDLKAGSRSLKARLYDVTELPGHGSRLNSLQEFNAEMVAQGELQLPIAIDDRDYLVEVGYVDSNYQWQALAKSQPVRVPVCPSNGAATFPGTTLGSPLDGTVGLNDDLQTELTEVDAIAETALPGLAGGVTAAGLGLESHTADAASGQETAAGVGRRTDLGVESKIVLVPRSSTTAYAYWEVAPAHQEALRQEGGRVMALRIHDVTNLDPDSQPPHATQEYILTDGDQDHPVSIWTADRDYVAELGYLTDAGQWLQLVRSLPVRVPA</sequence>
<dbReference type="InterPro" id="IPR050811">
    <property type="entry name" value="Phosphate_ABC_transporter"/>
</dbReference>
<dbReference type="EMBL" id="JAMPKX010000006">
    <property type="protein sequence ID" value="MEP0948138.1"/>
    <property type="molecule type" value="Genomic_DNA"/>
</dbReference>
<evidence type="ECO:0000313" key="5">
    <source>
        <dbReference type="Proteomes" id="UP001482513"/>
    </source>
</evidence>
<evidence type="ECO:0000256" key="2">
    <source>
        <dbReference type="SAM" id="MobiDB-lite"/>
    </source>
</evidence>
<proteinExistence type="predicted"/>
<dbReference type="PANTHER" id="PTHR30570">
    <property type="entry name" value="PERIPLASMIC PHOSPHATE BINDING COMPONENT OF PHOSPHATE ABC TRANSPORTER"/>
    <property type="match status" value="1"/>
</dbReference>
<feature type="compositionally biased region" description="Low complexity" evidence="2">
    <location>
        <begin position="308"/>
        <end position="323"/>
    </location>
</feature>
<evidence type="ECO:0000256" key="1">
    <source>
        <dbReference type="ARBA" id="ARBA00022729"/>
    </source>
</evidence>
<evidence type="ECO:0000259" key="3">
    <source>
        <dbReference type="Pfam" id="PF12849"/>
    </source>
</evidence>
<dbReference type="PANTHER" id="PTHR30570:SF1">
    <property type="entry name" value="PHOSPHATE-BINDING PROTEIN PSTS"/>
    <property type="match status" value="1"/>
</dbReference>
<gene>
    <name evidence="4" type="ORF">NC992_14735</name>
</gene>
<keyword evidence="5" id="KW-1185">Reference proteome</keyword>
<dbReference type="Pfam" id="PF16258">
    <property type="entry name" value="DUF4912"/>
    <property type="match status" value="3"/>
</dbReference>
<dbReference type="SUPFAM" id="SSF53850">
    <property type="entry name" value="Periplasmic binding protein-like II"/>
    <property type="match status" value="1"/>
</dbReference>
<feature type="domain" description="PBP" evidence="3">
    <location>
        <begin position="63"/>
        <end position="289"/>
    </location>
</feature>
<protein>
    <submittedName>
        <fullName evidence="4">DUF4912 domain-containing protein</fullName>
    </submittedName>
</protein>
<dbReference type="InterPro" id="IPR032585">
    <property type="entry name" value="DUF4912"/>
</dbReference>